<dbReference type="Proteomes" id="UP000195386">
    <property type="component" value="Unassembled WGS sequence"/>
</dbReference>
<gene>
    <name evidence="1" type="ORF">B5F97_12085</name>
</gene>
<dbReference type="EMBL" id="NFII01000011">
    <property type="protein sequence ID" value="OUO00470.1"/>
    <property type="molecule type" value="Genomic_DNA"/>
</dbReference>
<sequence length="69" mass="7981">MTIFTKLSEKVFQMFLVALALCMIDVQKQTIQYVLLIYLDVTALSIAVRQLLDFLVRRPKTLGVFIVME</sequence>
<protein>
    <submittedName>
        <fullName evidence="1">Uncharacterized protein</fullName>
    </submittedName>
</protein>
<proteinExistence type="predicted"/>
<organism evidence="1 2">
    <name type="scientific">Bacteroides clarus</name>
    <dbReference type="NCBI Taxonomy" id="626929"/>
    <lineage>
        <taxon>Bacteria</taxon>
        <taxon>Pseudomonadati</taxon>
        <taxon>Bacteroidota</taxon>
        <taxon>Bacteroidia</taxon>
        <taxon>Bacteroidales</taxon>
        <taxon>Bacteroidaceae</taxon>
        <taxon>Bacteroides</taxon>
    </lineage>
</organism>
<name>A0A1Y3YYP0_9BACE</name>
<evidence type="ECO:0000313" key="1">
    <source>
        <dbReference type="EMBL" id="OUO00470.1"/>
    </source>
</evidence>
<accession>A0A1Y3YYP0</accession>
<comment type="caution">
    <text evidence="1">The sequence shown here is derived from an EMBL/GenBank/DDBJ whole genome shotgun (WGS) entry which is preliminary data.</text>
</comment>
<dbReference type="AlphaFoldDB" id="A0A1Y3YYP0"/>
<evidence type="ECO:0000313" key="2">
    <source>
        <dbReference type="Proteomes" id="UP000195386"/>
    </source>
</evidence>
<reference evidence="2" key="1">
    <citation type="submission" date="2017-04" db="EMBL/GenBank/DDBJ databases">
        <title>Function of individual gut microbiota members based on whole genome sequencing of pure cultures obtained from chicken caecum.</title>
        <authorList>
            <person name="Medvecky M."/>
            <person name="Cejkova D."/>
            <person name="Polansky O."/>
            <person name="Karasova D."/>
            <person name="Kubasova T."/>
            <person name="Cizek A."/>
            <person name="Rychlik I."/>
        </authorList>
    </citation>
    <scope>NUCLEOTIDE SEQUENCE [LARGE SCALE GENOMIC DNA]</scope>
    <source>
        <strain evidence="2">An43</strain>
    </source>
</reference>